<organism evidence="2 3">
    <name type="scientific">Priestia megaterium</name>
    <name type="common">Bacillus megaterium</name>
    <dbReference type="NCBI Taxonomy" id="1404"/>
    <lineage>
        <taxon>Bacteria</taxon>
        <taxon>Bacillati</taxon>
        <taxon>Bacillota</taxon>
        <taxon>Bacilli</taxon>
        <taxon>Bacillales</taxon>
        <taxon>Bacillaceae</taxon>
        <taxon>Priestia</taxon>
    </lineage>
</organism>
<sequence length="52" mass="6353">MVNQLEVLTQRVNDKQYDYWLHHDLFSAQWWLIIILSALFYSFFISSLTDNE</sequence>
<keyword evidence="1" id="KW-0812">Transmembrane</keyword>
<dbReference type="Proteomes" id="UP001165240">
    <property type="component" value="Unassembled WGS sequence"/>
</dbReference>
<dbReference type="AlphaFoldDB" id="A0AAX6BN56"/>
<feature type="transmembrane region" description="Helical" evidence="1">
    <location>
        <begin position="28"/>
        <end position="48"/>
    </location>
</feature>
<evidence type="ECO:0000256" key="1">
    <source>
        <dbReference type="SAM" id="Phobius"/>
    </source>
</evidence>
<reference evidence="2" key="1">
    <citation type="journal article" date="2024" name="Appl Microbiol">
        <title>Effect of kuratsuki Bacillus and Priestia on Taste of Sake.</title>
        <authorList>
            <person name="Kobayashi K."/>
            <person name="Nishida H."/>
        </authorList>
    </citation>
    <scope>NUCLEOTIDE SEQUENCE</scope>
    <source>
        <strain evidence="2">B-12</strain>
    </source>
</reference>
<proteinExistence type="predicted"/>
<dbReference type="EMBL" id="BSYK01000001">
    <property type="protein sequence ID" value="GMG75223.1"/>
    <property type="molecule type" value="Genomic_DNA"/>
</dbReference>
<accession>A0AAX6BN56</accession>
<evidence type="ECO:0000313" key="3">
    <source>
        <dbReference type="Proteomes" id="UP001165240"/>
    </source>
</evidence>
<protein>
    <submittedName>
        <fullName evidence="2">Uncharacterized protein</fullName>
    </submittedName>
</protein>
<keyword evidence="1" id="KW-0472">Membrane</keyword>
<keyword evidence="1" id="KW-1133">Transmembrane helix</keyword>
<name>A0AAX6BN56_PRIMG</name>
<dbReference type="GeneID" id="48016009"/>
<dbReference type="RefSeq" id="WP_155017460.1">
    <property type="nucleotide sequence ID" value="NZ_BSYK01000001.1"/>
</dbReference>
<gene>
    <name evidence="2" type="ORF">ShirakiTB12_36910</name>
</gene>
<comment type="caution">
    <text evidence="2">The sequence shown here is derived from an EMBL/GenBank/DDBJ whole genome shotgun (WGS) entry which is preliminary data.</text>
</comment>
<evidence type="ECO:0000313" key="2">
    <source>
        <dbReference type="EMBL" id="GMG75223.1"/>
    </source>
</evidence>